<dbReference type="GO" id="GO:0090110">
    <property type="term" value="P:COPII-coated vesicle cargo loading"/>
    <property type="evidence" value="ECO:0007669"/>
    <property type="project" value="TreeGrafter"/>
</dbReference>
<dbReference type="PANTHER" id="PTHR13923">
    <property type="entry name" value="SEC31-RELATED PROTEIN"/>
    <property type="match status" value="1"/>
</dbReference>
<evidence type="ECO:0000313" key="6">
    <source>
        <dbReference type="WBParaSite" id="TCLT_0000710701-mRNA-1"/>
    </source>
</evidence>
<evidence type="ECO:0000256" key="2">
    <source>
        <dbReference type="ARBA" id="ARBA00022574"/>
    </source>
</evidence>
<evidence type="ECO:0000313" key="4">
    <source>
        <dbReference type="EMBL" id="VDN04520.1"/>
    </source>
</evidence>
<keyword evidence="5" id="KW-1185">Reference proteome</keyword>
<dbReference type="STRING" id="103827.A0A0N5D2J3"/>
<sequence length="257" mass="29077">MSGDPIRFNEIKTNQFSSAVEKKMLQKMKSSSSLMRLLALMAFGMWDEIINLWNIGEWDQLFTLLLSRAPSSKIRRLCSNLTQRLIDEGVILNTALPAIVADDVEAVVVAMEMYENNDCMALTTILRQCVGGGSSRTVKMGKEYKSVLLHFIKKLEKERQFRLALDFLQMISKDDYTEDMHLLCSSLHRADRYSGTEVQPGENFMAETEAVSTQNAPFVIRIVSSQEANGLWDNSKKNKSTSTFPCVTSKKSVILHF</sequence>
<reference evidence="4 5" key="2">
    <citation type="submission" date="2018-11" db="EMBL/GenBank/DDBJ databases">
        <authorList>
            <consortium name="Pathogen Informatics"/>
        </authorList>
    </citation>
    <scope>NUCLEOTIDE SEQUENCE [LARGE SCALE GENOMIC DNA]</scope>
</reference>
<dbReference type="GO" id="GO:0070971">
    <property type="term" value="C:endoplasmic reticulum exit site"/>
    <property type="evidence" value="ECO:0007669"/>
    <property type="project" value="TreeGrafter"/>
</dbReference>
<proteinExistence type="predicted"/>
<name>A0A0N5D2J3_THECL</name>
<gene>
    <name evidence="4" type="ORF">TCLT_LOCUS7096</name>
</gene>
<reference evidence="6" key="1">
    <citation type="submission" date="2017-02" db="UniProtKB">
        <authorList>
            <consortium name="WormBaseParasite"/>
        </authorList>
    </citation>
    <scope>IDENTIFICATION</scope>
</reference>
<dbReference type="EMBL" id="UYYF01004474">
    <property type="protein sequence ID" value="VDN04520.1"/>
    <property type="molecule type" value="Genomic_DNA"/>
</dbReference>
<dbReference type="AlphaFoldDB" id="A0A0N5D2J3"/>
<keyword evidence="3" id="KW-0677">Repeat</keyword>
<keyword evidence="1" id="KW-0813">Transport</keyword>
<dbReference type="WBParaSite" id="TCLT_0000710701-mRNA-1">
    <property type="protein sequence ID" value="TCLT_0000710701-mRNA-1"/>
    <property type="gene ID" value="TCLT_0000710701"/>
</dbReference>
<keyword evidence="2" id="KW-0853">WD repeat</keyword>
<dbReference type="GO" id="GO:0005198">
    <property type="term" value="F:structural molecule activity"/>
    <property type="evidence" value="ECO:0007669"/>
    <property type="project" value="TreeGrafter"/>
</dbReference>
<evidence type="ECO:0000256" key="1">
    <source>
        <dbReference type="ARBA" id="ARBA00022448"/>
    </source>
</evidence>
<dbReference type="PANTHER" id="PTHR13923:SF11">
    <property type="entry name" value="SECRETORY 31, ISOFORM D"/>
    <property type="match status" value="1"/>
</dbReference>
<dbReference type="GO" id="GO:0007029">
    <property type="term" value="P:endoplasmic reticulum organization"/>
    <property type="evidence" value="ECO:0007669"/>
    <property type="project" value="TreeGrafter"/>
</dbReference>
<organism evidence="6">
    <name type="scientific">Thelazia callipaeda</name>
    <name type="common">Oriental eyeworm</name>
    <name type="synonym">Parasitic nematode</name>
    <dbReference type="NCBI Taxonomy" id="103827"/>
    <lineage>
        <taxon>Eukaryota</taxon>
        <taxon>Metazoa</taxon>
        <taxon>Ecdysozoa</taxon>
        <taxon>Nematoda</taxon>
        <taxon>Chromadorea</taxon>
        <taxon>Rhabditida</taxon>
        <taxon>Spirurina</taxon>
        <taxon>Spiruromorpha</taxon>
        <taxon>Thelazioidea</taxon>
        <taxon>Thelaziidae</taxon>
        <taxon>Thelazia</taxon>
    </lineage>
</organism>
<protein>
    <submittedName>
        <fullName evidence="6">Pentatricopeptide repeat-containing protein</fullName>
    </submittedName>
</protein>
<dbReference type="InterPro" id="IPR040251">
    <property type="entry name" value="SEC31-like"/>
</dbReference>
<evidence type="ECO:0000313" key="5">
    <source>
        <dbReference type="Proteomes" id="UP000276776"/>
    </source>
</evidence>
<evidence type="ECO:0000256" key="3">
    <source>
        <dbReference type="ARBA" id="ARBA00022737"/>
    </source>
</evidence>
<dbReference type="GO" id="GO:0030127">
    <property type="term" value="C:COPII vesicle coat"/>
    <property type="evidence" value="ECO:0007669"/>
    <property type="project" value="TreeGrafter"/>
</dbReference>
<accession>A0A0N5D2J3</accession>
<dbReference type="Proteomes" id="UP000276776">
    <property type="component" value="Unassembled WGS sequence"/>
</dbReference>
<dbReference type="Gene3D" id="1.25.40.1030">
    <property type="match status" value="1"/>
</dbReference>